<feature type="compositionally biased region" description="Polar residues" evidence="1">
    <location>
        <begin position="492"/>
        <end position="510"/>
    </location>
</feature>
<feature type="region of interest" description="Disordered" evidence="1">
    <location>
        <begin position="745"/>
        <end position="988"/>
    </location>
</feature>
<name>A0A6P4YWA2_BRABE</name>
<feature type="region of interest" description="Disordered" evidence="1">
    <location>
        <begin position="457"/>
        <end position="596"/>
    </location>
</feature>
<feature type="region of interest" description="Disordered" evidence="1">
    <location>
        <begin position="626"/>
        <end position="664"/>
    </location>
</feature>
<feature type="compositionally biased region" description="Low complexity" evidence="1">
    <location>
        <begin position="1"/>
        <end position="13"/>
    </location>
</feature>
<dbReference type="GeneID" id="109467875"/>
<feature type="compositionally biased region" description="Basic and acidic residues" evidence="1">
    <location>
        <begin position="1278"/>
        <end position="1291"/>
    </location>
</feature>
<evidence type="ECO:0000256" key="1">
    <source>
        <dbReference type="SAM" id="MobiDB-lite"/>
    </source>
</evidence>
<organism evidence="2 3">
    <name type="scientific">Branchiostoma belcheri</name>
    <name type="common">Amphioxus</name>
    <dbReference type="NCBI Taxonomy" id="7741"/>
    <lineage>
        <taxon>Eukaryota</taxon>
        <taxon>Metazoa</taxon>
        <taxon>Chordata</taxon>
        <taxon>Cephalochordata</taxon>
        <taxon>Leptocardii</taxon>
        <taxon>Amphioxiformes</taxon>
        <taxon>Branchiostomatidae</taxon>
        <taxon>Branchiostoma</taxon>
    </lineage>
</organism>
<dbReference type="KEGG" id="bbel:109467875"/>
<feature type="compositionally biased region" description="Polar residues" evidence="1">
    <location>
        <begin position="15"/>
        <end position="31"/>
    </location>
</feature>
<feature type="compositionally biased region" description="Basic residues" evidence="1">
    <location>
        <begin position="850"/>
        <end position="860"/>
    </location>
</feature>
<feature type="region of interest" description="Disordered" evidence="1">
    <location>
        <begin position="1275"/>
        <end position="1295"/>
    </location>
</feature>
<feature type="region of interest" description="Disordered" evidence="1">
    <location>
        <begin position="279"/>
        <end position="311"/>
    </location>
</feature>
<feature type="compositionally biased region" description="Basic and acidic residues" evidence="1">
    <location>
        <begin position="1767"/>
        <end position="1776"/>
    </location>
</feature>
<feature type="compositionally biased region" description="Basic and acidic residues" evidence="1">
    <location>
        <begin position="919"/>
        <end position="930"/>
    </location>
</feature>
<feature type="compositionally biased region" description="Polar residues" evidence="1">
    <location>
        <begin position="1379"/>
        <end position="1402"/>
    </location>
</feature>
<feature type="compositionally biased region" description="Polar residues" evidence="1">
    <location>
        <begin position="114"/>
        <end position="124"/>
    </location>
</feature>
<feature type="region of interest" description="Disordered" evidence="1">
    <location>
        <begin position="1761"/>
        <end position="1786"/>
    </location>
</feature>
<feature type="compositionally biased region" description="Low complexity" evidence="1">
    <location>
        <begin position="768"/>
        <end position="779"/>
    </location>
</feature>
<protein>
    <submittedName>
        <fullName evidence="3">Microtubule-associated protein 1B-like</fullName>
    </submittedName>
</protein>
<feature type="region of interest" description="Disordered" evidence="1">
    <location>
        <begin position="1354"/>
        <end position="1420"/>
    </location>
</feature>
<keyword evidence="2" id="KW-1185">Reference proteome</keyword>
<feature type="compositionally biased region" description="Basic and acidic residues" evidence="1">
    <location>
        <begin position="642"/>
        <end position="664"/>
    </location>
</feature>
<feature type="compositionally biased region" description="Basic and acidic residues" evidence="1">
    <location>
        <begin position="410"/>
        <end position="426"/>
    </location>
</feature>
<feature type="compositionally biased region" description="Acidic residues" evidence="1">
    <location>
        <begin position="59"/>
        <end position="70"/>
    </location>
</feature>
<feature type="compositionally biased region" description="Basic residues" evidence="1">
    <location>
        <begin position="1777"/>
        <end position="1786"/>
    </location>
</feature>
<dbReference type="OrthoDB" id="10029830at2759"/>
<reference evidence="3" key="1">
    <citation type="submission" date="2025-08" db="UniProtKB">
        <authorList>
            <consortium name="RefSeq"/>
        </authorList>
    </citation>
    <scope>IDENTIFICATION</scope>
    <source>
        <tissue evidence="3">Gonad</tissue>
    </source>
</reference>
<feature type="region of interest" description="Disordered" evidence="1">
    <location>
        <begin position="1501"/>
        <end position="1528"/>
    </location>
</feature>
<feature type="compositionally biased region" description="Basic and acidic residues" evidence="1">
    <location>
        <begin position="821"/>
        <end position="844"/>
    </location>
</feature>
<feature type="compositionally biased region" description="Basic and acidic residues" evidence="1">
    <location>
        <begin position="1501"/>
        <end position="1514"/>
    </location>
</feature>
<feature type="compositionally biased region" description="Basic residues" evidence="1">
    <location>
        <begin position="1657"/>
        <end position="1669"/>
    </location>
</feature>
<gene>
    <name evidence="3" type="primary">LOC109467875</name>
</gene>
<feature type="region of interest" description="Disordered" evidence="1">
    <location>
        <begin position="1649"/>
        <end position="1680"/>
    </location>
</feature>
<feature type="region of interest" description="Disordered" evidence="1">
    <location>
        <begin position="59"/>
        <end position="126"/>
    </location>
</feature>
<feature type="region of interest" description="Disordered" evidence="1">
    <location>
        <begin position="1695"/>
        <end position="1714"/>
    </location>
</feature>
<evidence type="ECO:0000313" key="2">
    <source>
        <dbReference type="Proteomes" id="UP000515135"/>
    </source>
</evidence>
<feature type="region of interest" description="Disordered" evidence="1">
    <location>
        <begin position="1605"/>
        <end position="1633"/>
    </location>
</feature>
<accession>A0A6P4YWA2</accession>
<dbReference type="RefSeq" id="XP_019621541.1">
    <property type="nucleotide sequence ID" value="XM_019765982.1"/>
</dbReference>
<feature type="region of interest" description="Disordered" evidence="1">
    <location>
        <begin position="1"/>
        <end position="31"/>
    </location>
</feature>
<feature type="compositionally biased region" description="Polar residues" evidence="1">
    <location>
        <begin position="530"/>
        <end position="541"/>
    </location>
</feature>
<feature type="region of interest" description="Disordered" evidence="1">
    <location>
        <begin position="387"/>
        <end position="428"/>
    </location>
</feature>
<proteinExistence type="predicted"/>
<evidence type="ECO:0000313" key="3">
    <source>
        <dbReference type="RefSeq" id="XP_019621541.1"/>
    </source>
</evidence>
<feature type="compositionally biased region" description="Basic and acidic residues" evidence="1">
    <location>
        <begin position="861"/>
        <end position="872"/>
    </location>
</feature>
<feature type="compositionally biased region" description="Polar residues" evidence="1">
    <location>
        <begin position="399"/>
        <end position="409"/>
    </location>
</feature>
<feature type="compositionally biased region" description="Basic and acidic residues" evidence="1">
    <location>
        <begin position="797"/>
        <end position="809"/>
    </location>
</feature>
<sequence>MAEALLEGEAPGENMTGSADMTPTKQQTCGTGVSVVSFQRSPKDAEEVVDLLLRELIPQEDWDAASDADSDSPVLTEEGLSRISSSAKADTLDSDISDHVTAKGADPVKPSSGKDVSQAQQGQEGNDDVLSVLKDLDQCLGESSSTEPSVLGTYVTEDNCDTCSVLSDITAYLSEDDDQRKELQQDKGSKESLVTNDDEKTELLVRNGIHEDFDGTTMLVDEEQGKAEDALEVCISTDKEPAVEERCCSSEAKGAHQMAAIQKLDSPLSEVEGIATHKAGGTRTDETRIEPQENGTKCSMPKDVSTKNSQPSHMITDCAMAVSNKPTNYVDDVIIDLCVTPEEEIDLVDQDGKYLTDSLEGDSMETDAQFEVIDVWPNPAYSCETPPKSLASSPIVGSKGSSTPEISSLSDHKGAIDKSNQSRELNRSVASATAGLEASSLVNTSEKVKVGEIRRKAVPTESSSVSGSVYRPKEVSLKTPQAEQVSDVADKLQSSQDKSRNPQPVVSMSRCTKDCGSENSGRSVVHKSSGLKSKAQSTRPPTSGDCDVEFLQQNKRVKMGSNPEGTVKSHTERPKPKIKPIVWDRSPAHSSKTRNPVVFPAQKTVVIKSEGKQAFLAPTAKNTVVKKMEMPKPQKKTAIKKIVWDRSPARQKDTSKKSPLKDGDLEICIPNKTEAVKEDVRLVYDPQRPLSPDSKNKLLEHLLKVEDSQETETEEIQPSKLKVTISKLDSKVTVAESDPDVPCKKLKLAGERGSHTLTSVADKHKGKAMSAAANSSSRSGQHKSSKREKHKTHKHSNHEERLVMLKGEPKPTVQASMTAHNSKEKPQHKGDGKEKSTSVEKKLSPSDAIKRKRSSKRRKKSSDSNDSKDGQGKSRKKAKVSNDIEDELSSLLEITPMEGKVSRPMFSEKLQQEAQPSSDPREACIQKDTVDTGGGSEILETGPSTDVTDLSEKLRRSRAKRQQQQKTSDTVVGMEPTEVQQVHLPDSEICKEDKSQHDMEDMITDEQNTEETQEKQEVRITRQVVITDDHISSIAAMKTSTIDSEEDWDAILDLTDNETDPGIQITSPGQSSDLKTTFQSILDEEDFYNENAEALHLENPMEEIIAQERLMYNDTNTIATSTSAALEGEDHVTSDNLSGYETVDEVVDSDNEVQVGGSGSQVRLAATVSSPSVKASFFILPCQNQSPTVLKTTDSISSSISVFVKDTKQNDSEEMKACESTIVKEAALSGFTGTSDIVSNEAAKVDSGFVLPEHAGVTHEESEKVPSQIDLEVTVSKDTSEGEPRGTDSKDLPLTATSTDVLCDEPEEPVCRDSLQNDLGHNLRELLEKALFEALIQSDKKGAEKKPLEVCNSPMALEPSHSETSQNQVSPSLKEEVDTSMQNREQKSDATSGAGEQSQMSSSKEKDVPCENTSESAGPGASIANKIVIDDSFKEPVDCGAIVKLPQVGNEKIGQVLSLNSQHTTEISPAAAVVLETCIGKQGQDAVKPVEHKDSADAAIAKEEQRASHSKSGEDQNTSVPLQSSTVKSDLPAADIRVVRDSCSKETPAAITSLTTSARVEDKPKPCTDTTTVFTRLENSPQKKSESGVFNRLGGYSTKLKGKKSRAECCTKPRFHPYQGKAPTDSKGQGNENNVHLCKESLEELNQLVTKEDKQAGSKKRKKQRKKQQKPGPSRLYNELQDRLQREGHDIRETYYLDGGSENPYDEGRFTGRGSDPEYCLEEMPCVRNSDPSDMTSKTYRFKATIKVKFPKRDKDFHCYPAPQLPRFKDIPDKFPRHQMKKKEKK</sequence>
<feature type="compositionally biased region" description="Basic residues" evidence="1">
    <location>
        <begin position="780"/>
        <end position="796"/>
    </location>
</feature>
<feature type="compositionally biased region" description="Polar residues" evidence="1">
    <location>
        <begin position="1515"/>
        <end position="1528"/>
    </location>
</feature>
<dbReference type="Proteomes" id="UP000515135">
    <property type="component" value="Unplaced"/>
</dbReference>
<feature type="compositionally biased region" description="Polar residues" evidence="1">
    <location>
        <begin position="1362"/>
        <end position="1371"/>
    </location>
</feature>